<dbReference type="InterPro" id="IPR029058">
    <property type="entry name" value="AB_hydrolase_fold"/>
</dbReference>
<evidence type="ECO:0000313" key="1">
    <source>
        <dbReference type="EMBL" id="QTL97301.1"/>
    </source>
</evidence>
<dbReference type="Proteomes" id="UP000665020">
    <property type="component" value="Chromosome"/>
</dbReference>
<dbReference type="KEGG" id="ifn:GM661_04540"/>
<dbReference type="InterPro" id="IPR025890">
    <property type="entry name" value="Abhydrolase_bac"/>
</dbReference>
<reference evidence="1" key="1">
    <citation type="submission" date="2019-12" db="EMBL/GenBank/DDBJ databases">
        <authorList>
            <person name="zhang j."/>
            <person name="sun C.M."/>
        </authorList>
    </citation>
    <scope>NUCLEOTIDE SEQUENCE</scope>
    <source>
        <strain evidence="1">NS-1</strain>
    </source>
</reference>
<evidence type="ECO:0000313" key="2">
    <source>
        <dbReference type="Proteomes" id="UP000665020"/>
    </source>
</evidence>
<name>A0A8A7K7A9_9FIRM</name>
<gene>
    <name evidence="1" type="ORF">GM661_04540</name>
</gene>
<dbReference type="Pfam" id="PF12715">
    <property type="entry name" value="Abhydrolase_7"/>
    <property type="match status" value="1"/>
</dbReference>
<evidence type="ECO:0008006" key="3">
    <source>
        <dbReference type="Google" id="ProtNLM"/>
    </source>
</evidence>
<dbReference type="PANTHER" id="PTHR22946:SF8">
    <property type="entry name" value="ACETYL XYLAN ESTERASE DOMAIN-CONTAINING PROTEIN"/>
    <property type="match status" value="1"/>
</dbReference>
<accession>A0A8A7K7A9</accession>
<dbReference type="InterPro" id="IPR050261">
    <property type="entry name" value="FrsA_esterase"/>
</dbReference>
<sequence length="352" mass="39792">MLSRYTSFQHLLQVYDNISARYAFKAEYLSQYRLWKKKLRVKLADITGLNQMTFSELKPEVLETEKMDDYKRIKMIIQTEPAVLMPFYILLPDDLQEGEERAAVIAPHGHDSGGKYAVAGRSDIPGVNRVIEKYNYDYGIQLVKKGYIVFCPDARGFGERREIIKQGDEGEDILSSSCHELNNLAIALGQSLTGMFVWDLMRLLDYAETCQYVDSTRIAVCGFSGGGLQALWLAVMDQRVKAAIVAGYFHGFKDTIFQSNMCSCNFVPQLWRYCDMGDLGAMIAPRPLMIKSGSKDKLNGNSGLANVYSQLEIVRSAYKLMNAEGNLYHHVFNGGHIWNGDRVDEFLKSAFS</sequence>
<dbReference type="PANTHER" id="PTHR22946">
    <property type="entry name" value="DIENELACTONE HYDROLASE DOMAIN-CONTAINING PROTEIN-RELATED"/>
    <property type="match status" value="1"/>
</dbReference>
<protein>
    <recommendedName>
        <fullName evidence="3">Abhydrolase family protein</fullName>
    </recommendedName>
</protein>
<dbReference type="AlphaFoldDB" id="A0A8A7K7A9"/>
<organism evidence="1 2">
    <name type="scientific">Iocasia fonsfrigidae</name>
    <dbReference type="NCBI Taxonomy" id="2682810"/>
    <lineage>
        <taxon>Bacteria</taxon>
        <taxon>Bacillati</taxon>
        <taxon>Bacillota</taxon>
        <taxon>Clostridia</taxon>
        <taxon>Halanaerobiales</taxon>
        <taxon>Halanaerobiaceae</taxon>
        <taxon>Iocasia</taxon>
    </lineage>
</organism>
<dbReference type="SUPFAM" id="SSF53474">
    <property type="entry name" value="alpha/beta-Hydrolases"/>
    <property type="match status" value="1"/>
</dbReference>
<proteinExistence type="predicted"/>
<dbReference type="EMBL" id="CP046640">
    <property type="protein sequence ID" value="QTL97301.1"/>
    <property type="molecule type" value="Genomic_DNA"/>
</dbReference>
<dbReference type="Gene3D" id="3.40.50.1820">
    <property type="entry name" value="alpha/beta hydrolase"/>
    <property type="match status" value="1"/>
</dbReference>
<keyword evidence="2" id="KW-1185">Reference proteome</keyword>